<keyword evidence="3" id="KW-0732">Signal</keyword>
<accession>A0A4P6FKU9</accession>
<evidence type="ECO:0000256" key="2">
    <source>
        <dbReference type="SAM" id="Phobius"/>
    </source>
</evidence>
<dbReference type="InterPro" id="IPR002035">
    <property type="entry name" value="VWF_A"/>
</dbReference>
<dbReference type="KEGG" id="agf:ET445_16095"/>
<dbReference type="Pfam" id="PF19403">
    <property type="entry name" value="SpaA_2"/>
    <property type="match status" value="3"/>
</dbReference>
<feature type="signal peptide" evidence="3">
    <location>
        <begin position="1"/>
        <end position="17"/>
    </location>
</feature>
<evidence type="ECO:0000313" key="6">
    <source>
        <dbReference type="Proteomes" id="UP000291259"/>
    </source>
</evidence>
<evidence type="ECO:0000313" key="5">
    <source>
        <dbReference type="EMBL" id="QAY74627.1"/>
    </source>
</evidence>
<sequence>MTAGALLALGLPTVAFAEGDGTTPPETSQTTESTETPATTPEEVTTPPAEETTPPAEETTPPAEETTPPAEEETTPPAEEETTPPATTEPPQKSARLLAPEVAPLAAPQDTATIRVHKRLFYKAAGIWTPNELNNFTGNAGAKFQAYRISGNNNTSNMIGTEITDASCTIATDADFCDILIDVAANSGELNGARVFVQEVTKPLGTYANPTLYVGNVSGPTTEVHYPGRTDQLSGGQVYNFPNLTRSSNNTNYDNAVYQSYGVVANSLDNPPVQPKCSGGLNVAIQMDLSSSLNDTQRLAFRNALIGNGGVGQGLLGSLSTSNVALFSFNDQSPAEDLDNWPDLRPVGTNWGSIVDDIEEYTATGGSASTGSTNWDDALREVSNSYSSSNPLRDYDLLLFVTDGAPNNVGPGGTPVNSTNVTVRSLEAAIFSANALKNQGVKVIGVGVGAGINGIGAGLNLRAVSGAEKDVDYFQEPEWDNLKNELIDIVNKFTCKTNVNVTKLITDANGNNGVAGAGWSISATENSDDASLSASPQVTNASGQASFVVSYTHQDGETDLVVDESLASPAGYQFVKAEITHNGVTTTDTVLPIDVPDVAVGDSLSIIIKNTKAPTDITVNKQWVVNDVPLTLNTFPDGVTNVPTLTGPGVPAGAKTFGTKVDLTSNGAVNVNETISPLKPLCSAVTKEYKVGDGAYAALPAGGASVQPGSGSTVVTLKNTVTCTTELTLKKDVTNSHGGGLGPEAWNGKLKAGALVFNHNVKQTVTPGTFTLSEDPVAGYTEASAVQCVGGSQAGGQITLKLGESAVCTFYNKDVTPKLKLVKKVGGNVVPITNWTLSAIPTNDNAPSFSGDGTANGDIWANTTYNLSEAPVNGFEHASEFTASNWSCTGGGSLEQTGTGTAKLTGIALGADITCEITNTAKPAVVTHDKKVKSLTANADGTWTIVYEVTVENPSPVLATTYSLTDTLHFGAGVTVNSASATVTGGPASPVPGWNGGANTTLAPAGTSIAADGTHVYTITANAKIAAGTSFASDGPLDCQAEPGNRAFRNVATLNGQIDKADCAEPTLPTVEKLPGTATPVAGEPGQWDVAYTIKVTNTTPNALWYTASDLPANVTLPAGVTLVSGPTGVPVGAISIAAGSPGNPTVNQHPITVRVKVGTDATLLNCDAKDGGVINSATITSSNQDLRDSACVSIPKANIAHDKVVVPGSVVQGDDGKWSIQYKITVKSTGPAGGLYDLSDSLQFANGITYASASATGPGGAAIGGWNGSGVLADDAYIGPSGSPDQVYTITVTGIDVPEGVIGNADKGGVCPVPDGSGKKAFNNEASLTSGGQTVKDYACDSPTKPTVKKTWTSTDQDIDSGTWNVTYKVEVDNSNGKAGYYWLTEVPNFDPAVTINSWTVKQGDTVVIDDQEFTDGVIVPESDQAPIGANAKVTYTVTFNVSAPPGYEATCEPREGGLFNGVDLYSGHETSTDDDCGKLEGGVPTVAKTVTKTQQLPSGDWKIEYDVTVTGNPTYTTFYNLDDTLEFGAGITPTSASWTSAGGNPASGIWSAGELDGDKTTTLATNRQIGLAPAAHVYHVTVIAQIAKSAYSNPGALDCQVGDNEDGTGFRNVAILYPGTPLEQQAADCSSPSTPTVKKTVTSPVTASGSSWKVGYTITVENSSDTQALVYDLDDVLDFPTGATITARAVTSKPANATIEPNWINGSSGRITNDVELPGDATHTYVIEITFKTGGDQDVSKTFKCESQHNPHGKGALNGATVISGTFEDSDEDCADIPVTVEVHKTWKLNGRAYDVDDAAKKGLTATLTLGTPPTGKVWDTVYSPYEAGSKVKIGEKDVRFPDGCKLDESKGLGEVTLTKPHNEFDVFNFVECKPIPGLVKKEIATSQQPNGEWVIIYQLTVSNDSTVVGMTYDLKDSLSQFGAGITPVSASWVGPGPSSGSWNLPNTTTTLANDKILGPDSQAVYTVTVRAKVSADAWDGGKHGKPGVKCLGGEKEGGFNNVGTLEVDHKKLVASDCSEPGRATVEKHLVKVDRIDNPNDPNYGNFKVDYVVTVTNASSKGLYYDLHDQLGFPDGVQIVSAHATAFPPYNVSAWNGQSVTKLADGRIIAAQSGFFPTVHTYGISVIANVSHIEDIDDVKCVKHESGKGFFNQAALLNGTVLTKVDDCDTIPVGLIRLNKVVDNSAFDGKDLPAPPLQKGDWNLTGKSPLAEVTEDGDDGISFVVPAGNYALSEAVVPARSGSPLLPYYHAEPWVCTDTPSGDAVGTVKVGKLTDCTIENVASFVDVSIEKSYVLPDGETAIEAGTPFDFVLEVTNNSSQSVAELDVTDLIDPELDVTGPATFVGQGTWTELTPADDSETEENESNAFAAHGVGPFEPGLVVTITIPVVITPVPVDLPPAVGPDDPAPTPPAVNENPIPNRACVSLTPPTEQGEDTTARGIQTATFGGGHGGFPWPWWPHDPKDPKPPVTDPFLGDLVPVNDCDDVEVPRKWIQPNAYVRCIADVPWLYYDVQVSDNVAPEEITVTWTSADGSLTKEQTIPWDARSGRFLWPGAAVDENGIPYEFPGWRPITEQDLITPPTPGDRFLDLILDETVPTYPWRDMVNPATITFSINPSESVLAAYPMALPTCAIDRPEVVNILKSSSVTSAVPGSSFEYTLSTTATGTGAAENVTLFDEIPADLRVDEITTAGAPAFPRYENCAVTGQDAAGYGGTLRCDLLGVLGQNYPTAPDVVLAVTLNPRTTASSETNTGELCYVESGDVAAQVLCDESTVVVRVPHGMPATGFAGGPWVWGAAGLIVLGGIAVVYTITRRRKDGTQVE</sequence>
<gene>
    <name evidence="5" type="ORF">ET445_16095</name>
</gene>
<dbReference type="InterPro" id="IPR036465">
    <property type="entry name" value="vWFA_dom_sf"/>
</dbReference>
<keyword evidence="2" id="KW-0812">Transmembrane</keyword>
<proteinExistence type="predicted"/>
<feature type="chain" id="PRO_5020682631" description="VWFA domain-containing protein" evidence="3">
    <location>
        <begin position="18"/>
        <end position="2823"/>
    </location>
</feature>
<keyword evidence="2" id="KW-0472">Membrane</keyword>
<feature type="compositionally biased region" description="Low complexity" evidence="1">
    <location>
        <begin position="1"/>
        <end position="11"/>
    </location>
</feature>
<dbReference type="OrthoDB" id="134475at2"/>
<dbReference type="SUPFAM" id="SSF53300">
    <property type="entry name" value="vWA-like"/>
    <property type="match status" value="1"/>
</dbReference>
<dbReference type="EMBL" id="CP035491">
    <property type="protein sequence ID" value="QAY74627.1"/>
    <property type="molecule type" value="Genomic_DNA"/>
</dbReference>
<keyword evidence="2" id="KW-1133">Transmembrane helix</keyword>
<dbReference type="InterPro" id="IPR047589">
    <property type="entry name" value="DUF11_rpt"/>
</dbReference>
<dbReference type="NCBIfam" id="TIGR01451">
    <property type="entry name" value="B_ant_repeat"/>
    <property type="match status" value="1"/>
</dbReference>
<dbReference type="RefSeq" id="WP_129192171.1">
    <property type="nucleotide sequence ID" value="NZ_CP035491.1"/>
</dbReference>
<feature type="compositionally biased region" description="Low complexity" evidence="1">
    <location>
        <begin position="83"/>
        <end position="94"/>
    </location>
</feature>
<protein>
    <recommendedName>
        <fullName evidence="4">VWFA domain-containing protein</fullName>
    </recommendedName>
</protein>
<name>A0A4P6FKU9_9MICO</name>
<feature type="region of interest" description="Disordered" evidence="1">
    <location>
        <begin position="1"/>
        <end position="94"/>
    </location>
</feature>
<dbReference type="Proteomes" id="UP000291259">
    <property type="component" value="Chromosome"/>
</dbReference>
<organism evidence="5 6">
    <name type="scientific">Agromyces protaetiae</name>
    <dbReference type="NCBI Taxonomy" id="2509455"/>
    <lineage>
        <taxon>Bacteria</taxon>
        <taxon>Bacillati</taxon>
        <taxon>Actinomycetota</taxon>
        <taxon>Actinomycetes</taxon>
        <taxon>Micrococcales</taxon>
        <taxon>Microbacteriaceae</taxon>
        <taxon>Agromyces</taxon>
    </lineage>
</organism>
<feature type="compositionally biased region" description="Acidic residues" evidence="1">
    <location>
        <begin position="70"/>
        <end position="82"/>
    </location>
</feature>
<keyword evidence="6" id="KW-1185">Reference proteome</keyword>
<feature type="domain" description="VWFA" evidence="4">
    <location>
        <begin position="282"/>
        <end position="490"/>
    </location>
</feature>
<feature type="transmembrane region" description="Helical" evidence="2">
    <location>
        <begin position="2793"/>
        <end position="2813"/>
    </location>
</feature>
<dbReference type="PROSITE" id="PS50234">
    <property type="entry name" value="VWFA"/>
    <property type="match status" value="1"/>
</dbReference>
<evidence type="ECO:0000256" key="1">
    <source>
        <dbReference type="SAM" id="MobiDB-lite"/>
    </source>
</evidence>
<evidence type="ECO:0000256" key="3">
    <source>
        <dbReference type="SAM" id="SignalP"/>
    </source>
</evidence>
<feature type="compositionally biased region" description="Low complexity" evidence="1">
    <location>
        <begin position="22"/>
        <end position="69"/>
    </location>
</feature>
<evidence type="ECO:0000259" key="4">
    <source>
        <dbReference type="PROSITE" id="PS50234"/>
    </source>
</evidence>
<dbReference type="Gene3D" id="3.40.50.410">
    <property type="entry name" value="von Willebrand factor, type A domain"/>
    <property type="match status" value="1"/>
</dbReference>
<reference evidence="5 6" key="1">
    <citation type="submission" date="2019-01" db="EMBL/GenBank/DDBJ databases">
        <title>Genome sequencing of strain FW100M-8.</title>
        <authorList>
            <person name="Heo J."/>
            <person name="Kim S.-J."/>
            <person name="Kim J.-S."/>
            <person name="Hong S.-B."/>
            <person name="Kwon S.-W."/>
        </authorList>
    </citation>
    <scope>NUCLEOTIDE SEQUENCE [LARGE SCALE GENOMIC DNA]</scope>
    <source>
        <strain evidence="5 6">FW100M-8</strain>
    </source>
</reference>
<dbReference type="InterPro" id="IPR045826">
    <property type="entry name" value="SpaA_PFL_dom_2"/>
</dbReference>